<dbReference type="Proteomes" id="UP000823388">
    <property type="component" value="Chromosome 9K"/>
</dbReference>
<protein>
    <recommendedName>
        <fullName evidence="2">Replication protein A OB domain-containing protein</fullName>
    </recommendedName>
</protein>
<dbReference type="EMBL" id="CM029053">
    <property type="protein sequence ID" value="KAG2544373.1"/>
    <property type="molecule type" value="Genomic_DNA"/>
</dbReference>
<dbReference type="PANTHER" id="PTHR47165:SF4">
    <property type="entry name" value="OS03G0429900 PROTEIN"/>
    <property type="match status" value="1"/>
</dbReference>
<dbReference type="CDD" id="cd04481">
    <property type="entry name" value="RPA1_DBD_B_like"/>
    <property type="match status" value="1"/>
</dbReference>
<sequence>MIRFTKYTQVDKVVPKPKNFPRFVYNLVPFSEIPSHVNSTARFLDVIGYVTAISNVTKVFSGNKLQLRRNITIKDRNGDSLQVSLIGQRAMEFPEQMVLKIAKQSPVIVIFVGMLMKTGFLSGSAACRWYINEEIEDIQRFYESLPLEIEDMQIVQQQSEDQNVDKVQKKTLL</sequence>
<reference evidence="3" key="1">
    <citation type="submission" date="2020-05" db="EMBL/GenBank/DDBJ databases">
        <title>WGS assembly of Panicum virgatum.</title>
        <authorList>
            <person name="Lovell J.T."/>
            <person name="Jenkins J."/>
            <person name="Shu S."/>
            <person name="Juenger T.E."/>
            <person name="Schmutz J."/>
        </authorList>
    </citation>
    <scope>NUCLEOTIDE SEQUENCE</scope>
    <source>
        <strain evidence="3">AP13</strain>
    </source>
</reference>
<evidence type="ECO:0000256" key="1">
    <source>
        <dbReference type="ARBA" id="ARBA00023125"/>
    </source>
</evidence>
<evidence type="ECO:0000313" key="3">
    <source>
        <dbReference type="EMBL" id="KAG2544373.1"/>
    </source>
</evidence>
<dbReference type="AlphaFoldDB" id="A0A8T0N633"/>
<comment type="caution">
    <text evidence="3">The sequence shown here is derived from an EMBL/GenBank/DDBJ whole genome shotgun (WGS) entry which is preliminary data.</text>
</comment>
<dbReference type="SUPFAM" id="SSF50249">
    <property type="entry name" value="Nucleic acid-binding proteins"/>
    <property type="match status" value="1"/>
</dbReference>
<evidence type="ECO:0000313" key="4">
    <source>
        <dbReference type="Proteomes" id="UP000823388"/>
    </source>
</evidence>
<feature type="domain" description="Replication protein A OB" evidence="2">
    <location>
        <begin position="42"/>
        <end position="108"/>
    </location>
</feature>
<proteinExistence type="predicted"/>
<dbReference type="GO" id="GO:0003677">
    <property type="term" value="F:DNA binding"/>
    <property type="evidence" value="ECO:0007669"/>
    <property type="project" value="UniProtKB-KW"/>
</dbReference>
<gene>
    <name evidence="3" type="ORF">PVAP13_9KG027320</name>
</gene>
<dbReference type="InterPro" id="IPR031657">
    <property type="entry name" value="REPA_OB_2"/>
</dbReference>
<organism evidence="3 4">
    <name type="scientific">Panicum virgatum</name>
    <name type="common">Blackwell switchgrass</name>
    <dbReference type="NCBI Taxonomy" id="38727"/>
    <lineage>
        <taxon>Eukaryota</taxon>
        <taxon>Viridiplantae</taxon>
        <taxon>Streptophyta</taxon>
        <taxon>Embryophyta</taxon>
        <taxon>Tracheophyta</taxon>
        <taxon>Spermatophyta</taxon>
        <taxon>Magnoliopsida</taxon>
        <taxon>Liliopsida</taxon>
        <taxon>Poales</taxon>
        <taxon>Poaceae</taxon>
        <taxon>PACMAD clade</taxon>
        <taxon>Panicoideae</taxon>
        <taxon>Panicodae</taxon>
        <taxon>Paniceae</taxon>
        <taxon>Panicinae</taxon>
        <taxon>Panicum</taxon>
        <taxon>Panicum sect. Hiantes</taxon>
    </lineage>
</organism>
<keyword evidence="1" id="KW-0238">DNA-binding</keyword>
<dbReference type="InterPro" id="IPR012340">
    <property type="entry name" value="NA-bd_OB-fold"/>
</dbReference>
<name>A0A8T0N633_PANVG</name>
<dbReference type="Pfam" id="PF16900">
    <property type="entry name" value="REPA_OB_2"/>
    <property type="match status" value="1"/>
</dbReference>
<dbReference type="PANTHER" id="PTHR47165">
    <property type="entry name" value="OS03G0429900 PROTEIN"/>
    <property type="match status" value="1"/>
</dbReference>
<accession>A0A8T0N633</accession>
<keyword evidence="4" id="KW-1185">Reference proteome</keyword>
<dbReference type="Gene3D" id="2.40.50.140">
    <property type="entry name" value="Nucleic acid-binding proteins"/>
    <property type="match status" value="1"/>
</dbReference>
<evidence type="ECO:0000259" key="2">
    <source>
        <dbReference type="Pfam" id="PF16900"/>
    </source>
</evidence>